<dbReference type="Proteomes" id="UP000826195">
    <property type="component" value="Unassembled WGS sequence"/>
</dbReference>
<organism evidence="1 2">
    <name type="scientific">Cotesia glomerata</name>
    <name type="common">Lepidopteran parasitic wasp</name>
    <name type="synonym">Apanteles glomeratus</name>
    <dbReference type="NCBI Taxonomy" id="32391"/>
    <lineage>
        <taxon>Eukaryota</taxon>
        <taxon>Metazoa</taxon>
        <taxon>Ecdysozoa</taxon>
        <taxon>Arthropoda</taxon>
        <taxon>Hexapoda</taxon>
        <taxon>Insecta</taxon>
        <taxon>Pterygota</taxon>
        <taxon>Neoptera</taxon>
        <taxon>Endopterygota</taxon>
        <taxon>Hymenoptera</taxon>
        <taxon>Apocrita</taxon>
        <taxon>Ichneumonoidea</taxon>
        <taxon>Braconidae</taxon>
        <taxon>Microgastrinae</taxon>
        <taxon>Cotesia</taxon>
    </lineage>
</organism>
<evidence type="ECO:0000313" key="2">
    <source>
        <dbReference type="Proteomes" id="UP000826195"/>
    </source>
</evidence>
<name>A0AAV7IAK7_COTGL</name>
<proteinExistence type="predicted"/>
<protein>
    <submittedName>
        <fullName evidence="1">Uncharacterized protein</fullName>
    </submittedName>
</protein>
<sequence length="157" mass="18560">MEEVFAKIAFVELAPDIIVPYEWPVGRIHGVVLKSAKEVIMQNTHEDLILQVDDIPAKLCRYVRKHRFYHVFKKISREDMCGCYVYDVTLSEDQNKRKMEESNGTNSCDDSKLRRKHSYSEDYTISYYYIPHHSRELLNIDANAHAMHRGTMRHVKR</sequence>
<evidence type="ECO:0000313" key="1">
    <source>
        <dbReference type="EMBL" id="KAH0547126.1"/>
    </source>
</evidence>
<reference evidence="1 2" key="1">
    <citation type="journal article" date="2021" name="J. Hered.">
        <title>A chromosome-level genome assembly of the parasitoid wasp, Cotesia glomerata (Hymenoptera: Braconidae).</title>
        <authorList>
            <person name="Pinto B.J."/>
            <person name="Weis J.J."/>
            <person name="Gamble T."/>
            <person name="Ode P.J."/>
            <person name="Paul R."/>
            <person name="Zaspel J.M."/>
        </authorList>
    </citation>
    <scope>NUCLEOTIDE SEQUENCE [LARGE SCALE GENOMIC DNA]</scope>
    <source>
        <strain evidence="1">CgM1</strain>
    </source>
</reference>
<dbReference type="EMBL" id="JAHXZJ010002237">
    <property type="protein sequence ID" value="KAH0547126.1"/>
    <property type="molecule type" value="Genomic_DNA"/>
</dbReference>
<comment type="caution">
    <text evidence="1">The sequence shown here is derived from an EMBL/GenBank/DDBJ whole genome shotgun (WGS) entry which is preliminary data.</text>
</comment>
<gene>
    <name evidence="1" type="ORF">KQX54_017177</name>
</gene>
<dbReference type="AlphaFoldDB" id="A0AAV7IAK7"/>
<accession>A0AAV7IAK7</accession>
<keyword evidence="2" id="KW-1185">Reference proteome</keyword>